<dbReference type="EMBL" id="SRYB01000029">
    <property type="protein sequence ID" value="TGY77147.1"/>
    <property type="molecule type" value="Genomic_DNA"/>
</dbReference>
<sequence length="366" mass="40913">MKIIHLSSNKIWGGVERYILDLAIAQRKSGENVAIFTKGHPLTDSPFIQNGFEVGRLRLNGVLDFISPVKLANYIGRHSEDDVIIHAHNFKNAITAVRTKSLCRNKNVKVVTTLHFRKKAHTSAFWSFIYGRIDKIIFVSEIIKKIFLEPTPKIKMLQTAVVYNSVIVPKKVDADMHVQDGCLPKIVYTGRVCEDKGIEVLINSISLLKDIPFMLHVVGTGDADYMSYLGEMSERYGVADKIVWEGHKRDVYPSIADAYVGVAPSICIEAFGLTIIEFMSQGVPVVASDNGAQPEIITNGEDGMLVSPSSPEQLAAAIRKLLMDEKLRSRMGRNARLTFESKFSYPKFFAEMQAIYQSVISQKSKL</sequence>
<evidence type="ECO:0000313" key="2">
    <source>
        <dbReference type="Proteomes" id="UP000306319"/>
    </source>
</evidence>
<comment type="caution">
    <text evidence="1">The sequence shown here is derived from an EMBL/GenBank/DDBJ whole genome shotgun (WGS) entry which is preliminary data.</text>
</comment>
<evidence type="ECO:0000313" key="1">
    <source>
        <dbReference type="EMBL" id="TGY77147.1"/>
    </source>
</evidence>
<organism evidence="1 2">
    <name type="scientific">Lepagella muris</name>
    <dbReference type="NCBI Taxonomy" id="3032870"/>
    <lineage>
        <taxon>Bacteria</taxon>
        <taxon>Pseudomonadati</taxon>
        <taxon>Bacteroidota</taxon>
        <taxon>Bacteroidia</taxon>
        <taxon>Bacteroidales</taxon>
        <taxon>Muribaculaceae</taxon>
        <taxon>Lepagella</taxon>
    </lineage>
</organism>
<protein>
    <submittedName>
        <fullName evidence="1">Glycosyltransferase family 1 protein</fullName>
    </submittedName>
</protein>
<keyword evidence="2" id="KW-1185">Reference proteome</keyword>
<proteinExistence type="predicted"/>
<dbReference type="Proteomes" id="UP000306319">
    <property type="component" value="Unassembled WGS sequence"/>
</dbReference>
<accession>A0AC61RDV3</accession>
<gene>
    <name evidence="1" type="ORF">E5331_15800</name>
</gene>
<reference evidence="1" key="1">
    <citation type="submission" date="2019-04" db="EMBL/GenBank/DDBJ databases">
        <title>Microbes associate with the intestines of laboratory mice.</title>
        <authorList>
            <person name="Navarre W."/>
            <person name="Wong E."/>
            <person name="Huang K."/>
            <person name="Tropini C."/>
            <person name="Ng K."/>
            <person name="Yu B."/>
        </authorList>
    </citation>
    <scope>NUCLEOTIDE SEQUENCE</scope>
    <source>
        <strain evidence="1">NM04_E33</strain>
    </source>
</reference>
<name>A0AC61RDV3_9BACT</name>